<accession>A0A7C8MDJ7</accession>
<gene>
    <name evidence="2" type="ORF">BDV95DRAFT_562268</name>
</gene>
<evidence type="ECO:0000256" key="1">
    <source>
        <dbReference type="SAM" id="MobiDB-lite"/>
    </source>
</evidence>
<name>A0A7C8MDJ7_9PLEO</name>
<dbReference type="Proteomes" id="UP000481861">
    <property type="component" value="Unassembled WGS sequence"/>
</dbReference>
<evidence type="ECO:0000313" key="3">
    <source>
        <dbReference type="Proteomes" id="UP000481861"/>
    </source>
</evidence>
<reference evidence="2 3" key="1">
    <citation type="submission" date="2020-01" db="EMBL/GenBank/DDBJ databases">
        <authorList>
            <consortium name="DOE Joint Genome Institute"/>
            <person name="Haridas S."/>
            <person name="Albert R."/>
            <person name="Binder M."/>
            <person name="Bloem J."/>
            <person name="Labutti K."/>
            <person name="Salamov A."/>
            <person name="Andreopoulos B."/>
            <person name="Baker S.E."/>
            <person name="Barry K."/>
            <person name="Bills G."/>
            <person name="Bluhm B.H."/>
            <person name="Cannon C."/>
            <person name="Castanera R."/>
            <person name="Culley D.E."/>
            <person name="Daum C."/>
            <person name="Ezra D."/>
            <person name="Gonzalez J.B."/>
            <person name="Henrissat B."/>
            <person name="Kuo A."/>
            <person name="Liang C."/>
            <person name="Lipzen A."/>
            <person name="Lutzoni F."/>
            <person name="Magnuson J."/>
            <person name="Mondo S."/>
            <person name="Nolan M."/>
            <person name="Ohm R."/>
            <person name="Pangilinan J."/>
            <person name="Park H.-J.H."/>
            <person name="Ramirez L."/>
            <person name="Alfaro M."/>
            <person name="Sun H."/>
            <person name="Tritt A."/>
            <person name="Yoshinaga Y."/>
            <person name="Zwiers L.-H.L."/>
            <person name="Turgeon B.G."/>
            <person name="Goodwin S.B."/>
            <person name="Spatafora J.W."/>
            <person name="Crous P.W."/>
            <person name="Grigoriev I.V."/>
        </authorList>
    </citation>
    <scope>NUCLEOTIDE SEQUENCE [LARGE SCALE GENOMIC DNA]</scope>
    <source>
        <strain evidence="2 3">CBS 611.86</strain>
    </source>
</reference>
<feature type="region of interest" description="Disordered" evidence="1">
    <location>
        <begin position="68"/>
        <end position="90"/>
    </location>
</feature>
<proteinExistence type="predicted"/>
<sequence length="90" mass="10157">MTPPPPVLSITALSTYALYLSYANITRLQTYEARSEKAAEWSTKAAERLRKTRMTQASAAISVCKHTHRHTHTHTYGPSHTIPSLTPFFR</sequence>
<protein>
    <submittedName>
        <fullName evidence="2">Uncharacterized protein</fullName>
    </submittedName>
</protein>
<dbReference type="EMBL" id="JAADJZ010000004">
    <property type="protein sequence ID" value="KAF2875616.1"/>
    <property type="molecule type" value="Genomic_DNA"/>
</dbReference>
<dbReference type="OrthoDB" id="5405107at2759"/>
<keyword evidence="3" id="KW-1185">Reference proteome</keyword>
<organism evidence="2 3">
    <name type="scientific">Massariosphaeria phaeospora</name>
    <dbReference type="NCBI Taxonomy" id="100035"/>
    <lineage>
        <taxon>Eukaryota</taxon>
        <taxon>Fungi</taxon>
        <taxon>Dikarya</taxon>
        <taxon>Ascomycota</taxon>
        <taxon>Pezizomycotina</taxon>
        <taxon>Dothideomycetes</taxon>
        <taxon>Pleosporomycetidae</taxon>
        <taxon>Pleosporales</taxon>
        <taxon>Pleosporales incertae sedis</taxon>
        <taxon>Massariosphaeria</taxon>
    </lineage>
</organism>
<evidence type="ECO:0000313" key="2">
    <source>
        <dbReference type="EMBL" id="KAF2875616.1"/>
    </source>
</evidence>
<comment type="caution">
    <text evidence="2">The sequence shown here is derived from an EMBL/GenBank/DDBJ whole genome shotgun (WGS) entry which is preliminary data.</text>
</comment>
<dbReference type="AlphaFoldDB" id="A0A7C8MDJ7"/>